<accession>A0A9W7YH96</accession>
<proteinExistence type="predicted"/>
<dbReference type="AlphaFoldDB" id="A0A9W7YH96"/>
<dbReference type="OrthoDB" id="76293at2759"/>
<sequence length="115" mass="12102">MPVIERARLVGAGAGETARAVEPIADRNPVFSGRILAHKRSFDSHGLFVAEVRYLLPAVNTTSPAGVTIDISCYFDQAERHTPLLASVIGASPDWAAFTPAGNTLSTVTVAGINI</sequence>
<keyword evidence="2" id="KW-1185">Reference proteome</keyword>
<comment type="caution">
    <text evidence="1">The sequence shown here is derived from an EMBL/GenBank/DDBJ whole genome shotgun (WGS) entry which is preliminary data.</text>
</comment>
<protein>
    <submittedName>
        <fullName evidence="1">Uncharacterized protein</fullName>
    </submittedName>
</protein>
<organism evidence="1 2">
    <name type="scientific">Coemansia biformis</name>
    <dbReference type="NCBI Taxonomy" id="1286918"/>
    <lineage>
        <taxon>Eukaryota</taxon>
        <taxon>Fungi</taxon>
        <taxon>Fungi incertae sedis</taxon>
        <taxon>Zoopagomycota</taxon>
        <taxon>Kickxellomycotina</taxon>
        <taxon>Kickxellomycetes</taxon>
        <taxon>Kickxellales</taxon>
        <taxon>Kickxellaceae</taxon>
        <taxon>Coemansia</taxon>
    </lineage>
</organism>
<evidence type="ECO:0000313" key="2">
    <source>
        <dbReference type="Proteomes" id="UP001143981"/>
    </source>
</evidence>
<gene>
    <name evidence="1" type="ORF">LPJ61_001171</name>
</gene>
<dbReference type="EMBL" id="JANBOI010000085">
    <property type="protein sequence ID" value="KAJ1734267.1"/>
    <property type="molecule type" value="Genomic_DNA"/>
</dbReference>
<reference evidence="1" key="1">
    <citation type="submission" date="2022-07" db="EMBL/GenBank/DDBJ databases">
        <title>Phylogenomic reconstructions and comparative analyses of Kickxellomycotina fungi.</title>
        <authorList>
            <person name="Reynolds N.K."/>
            <person name="Stajich J.E."/>
            <person name="Barry K."/>
            <person name="Grigoriev I.V."/>
            <person name="Crous P."/>
            <person name="Smith M.E."/>
        </authorList>
    </citation>
    <scope>NUCLEOTIDE SEQUENCE</scope>
    <source>
        <strain evidence="1">BCRC 34381</strain>
    </source>
</reference>
<evidence type="ECO:0000313" key="1">
    <source>
        <dbReference type="EMBL" id="KAJ1734267.1"/>
    </source>
</evidence>
<name>A0A9W7YH96_9FUNG</name>
<dbReference type="Proteomes" id="UP001143981">
    <property type="component" value="Unassembled WGS sequence"/>
</dbReference>